<evidence type="ECO:0008006" key="3">
    <source>
        <dbReference type="Google" id="ProtNLM"/>
    </source>
</evidence>
<reference evidence="2" key="1">
    <citation type="submission" date="2021-01" db="EMBL/GenBank/DDBJ databases">
        <authorList>
            <person name="Corre E."/>
            <person name="Pelletier E."/>
            <person name="Niang G."/>
            <person name="Scheremetjew M."/>
            <person name="Finn R."/>
            <person name="Kale V."/>
            <person name="Holt S."/>
            <person name="Cochrane G."/>
            <person name="Meng A."/>
            <person name="Brown T."/>
            <person name="Cohen L."/>
        </authorList>
    </citation>
    <scope>NUCLEOTIDE SEQUENCE</scope>
    <source>
        <strain evidence="2">WS</strain>
    </source>
</reference>
<feature type="transmembrane region" description="Helical" evidence="1">
    <location>
        <begin position="67"/>
        <end position="90"/>
    </location>
</feature>
<keyword evidence="1" id="KW-1133">Transmembrane helix</keyword>
<sequence>MLRNELNSSGTTLRRECRRVASPPSHLGGMMATFVSVALLLLSIAPAPAHALGKWPHNLSSTFGWIGYIALTSIVFVVPFIGCLCCIAFMSSGWVVRRHFLDEGRFLKRQIYVCLLPFTCLYLLLCVLSLVLGIIYLAHTINFMSVKDLGFTMGNHLITVPRSLNSSMNEVFDAFQMGVTQGRNQEALLDTVSTQVAEMNQYFTEARIVVADRDDELIGMIQTVDQIDQRLSNMSQYSFPSDAFGRSAKYDFANESDYVTMIQKASILWSAQSGGSQIADELSGYIDAHRSAVDAYESDLNARFIPAREGFHTMVDSLAAFLDKYVTDFLTNYDLFSVLTAITLAIIIVGFLFISPFVCASNFYAVFKMNHKILKTTVCCSCFSSGFFLFIFACFLCGYSVVYDACEEVTLFHRKAETIREAVAFKDGFQKISIPVDLSDMILKLQQCDSSTTYVEAAGVADPDSWTIESTMSTFAQNLSASYGVFNTSLVAYTQQQLIEYSSEFRTPTADVSETAASMSSDLKEYYEEYMLNTYNYSVSQVETAKSNINDITESNLGMTFTYRNILELNTSIAPFSTNLTSSQLTTLDEWRPILVEEREAMQATPVLVPLTENFAAIRTLLSTLSSFTSDVSVLLRSYAKANVTAQQSNSWINIHDSSVASSMALPSSLAQSTRWAIGNSSTLSCAPLGTYVSRSNKVMCADFAFTTLLTAIMSLFLGVLYIFLFFTLLCTHYRVEFLSELPYKMKTVKPFKKRNKFSMGNFGGVNGNDGHVELQDAAM</sequence>
<gene>
    <name evidence="2" type="ORF">PCOS0759_LOCUS1879</name>
</gene>
<accession>A0A7S1KME2</accession>
<evidence type="ECO:0000313" key="2">
    <source>
        <dbReference type="EMBL" id="CAD9078647.1"/>
    </source>
</evidence>
<proteinExistence type="predicted"/>
<name>A0A7S1KME2_9EUKA</name>
<keyword evidence="1" id="KW-0472">Membrane</keyword>
<feature type="transmembrane region" description="Helical" evidence="1">
    <location>
        <begin position="111"/>
        <end position="138"/>
    </location>
</feature>
<protein>
    <recommendedName>
        <fullName evidence="3">Prominin</fullName>
    </recommendedName>
</protein>
<dbReference type="AlphaFoldDB" id="A0A7S1KME2"/>
<feature type="transmembrane region" description="Helical" evidence="1">
    <location>
        <begin position="335"/>
        <end position="366"/>
    </location>
</feature>
<organism evidence="2">
    <name type="scientific">Percolomonas cosmopolitus</name>
    <dbReference type="NCBI Taxonomy" id="63605"/>
    <lineage>
        <taxon>Eukaryota</taxon>
        <taxon>Discoba</taxon>
        <taxon>Heterolobosea</taxon>
        <taxon>Tetramitia</taxon>
        <taxon>Eutetramitia</taxon>
        <taxon>Percolomonadidae</taxon>
        <taxon>Percolomonas</taxon>
    </lineage>
</organism>
<feature type="transmembrane region" description="Helical" evidence="1">
    <location>
        <begin position="378"/>
        <end position="402"/>
    </location>
</feature>
<keyword evidence="1" id="KW-0812">Transmembrane</keyword>
<evidence type="ECO:0000256" key="1">
    <source>
        <dbReference type="SAM" id="Phobius"/>
    </source>
</evidence>
<dbReference type="EMBL" id="HBGD01002252">
    <property type="protein sequence ID" value="CAD9078647.1"/>
    <property type="molecule type" value="Transcribed_RNA"/>
</dbReference>
<feature type="transmembrane region" description="Helical" evidence="1">
    <location>
        <begin position="704"/>
        <end position="730"/>
    </location>
</feature>